<dbReference type="OrthoDB" id="45365at2759"/>
<dbReference type="Gene3D" id="3.30.710.10">
    <property type="entry name" value="Potassium Channel Kv1.1, Chain A"/>
    <property type="match status" value="1"/>
</dbReference>
<dbReference type="InterPro" id="IPR000210">
    <property type="entry name" value="BTB/POZ_dom"/>
</dbReference>
<feature type="compositionally biased region" description="Low complexity" evidence="4">
    <location>
        <begin position="461"/>
        <end position="476"/>
    </location>
</feature>
<dbReference type="InParanoid" id="A0A1V9XCD5"/>
<dbReference type="EMBL" id="MNPL01015135">
    <property type="protein sequence ID" value="OQR71220.1"/>
    <property type="molecule type" value="Genomic_DNA"/>
</dbReference>
<dbReference type="SUPFAM" id="SSF117281">
    <property type="entry name" value="Kelch motif"/>
    <property type="match status" value="1"/>
</dbReference>
<keyword evidence="3" id="KW-0009">Actin-binding</keyword>
<dbReference type="InterPro" id="IPR015915">
    <property type="entry name" value="Kelch-typ_b-propeller"/>
</dbReference>
<dbReference type="STRING" id="418985.A0A1V9XCD5"/>
<dbReference type="CDD" id="cd18306">
    <property type="entry name" value="BTB_POZ_NS1BP"/>
    <property type="match status" value="1"/>
</dbReference>
<dbReference type="AlphaFoldDB" id="A0A1V9XCD5"/>
<name>A0A1V9XCD5_9ACAR</name>
<proteinExistence type="predicted"/>
<feature type="compositionally biased region" description="Polar residues" evidence="4">
    <location>
        <begin position="340"/>
        <end position="350"/>
    </location>
</feature>
<evidence type="ECO:0000256" key="4">
    <source>
        <dbReference type="SAM" id="MobiDB-lite"/>
    </source>
</evidence>
<gene>
    <name evidence="6" type="ORF">BIW11_04010</name>
</gene>
<evidence type="ECO:0000313" key="6">
    <source>
        <dbReference type="EMBL" id="OQR71220.1"/>
    </source>
</evidence>
<dbReference type="InterPro" id="IPR011333">
    <property type="entry name" value="SKP1/BTB/POZ_sf"/>
</dbReference>
<feature type="region of interest" description="Disordered" evidence="4">
    <location>
        <begin position="432"/>
        <end position="528"/>
    </location>
</feature>
<feature type="compositionally biased region" description="Low complexity" evidence="4">
    <location>
        <begin position="328"/>
        <end position="339"/>
    </location>
</feature>
<evidence type="ECO:0000256" key="1">
    <source>
        <dbReference type="ARBA" id="ARBA00022441"/>
    </source>
</evidence>
<dbReference type="SUPFAM" id="SSF54695">
    <property type="entry name" value="POZ domain"/>
    <property type="match status" value="1"/>
</dbReference>
<evidence type="ECO:0000256" key="3">
    <source>
        <dbReference type="ARBA" id="ARBA00023203"/>
    </source>
</evidence>
<dbReference type="CDD" id="cd18502">
    <property type="entry name" value="BACK_NS1BP_IVNS1ABP"/>
    <property type="match status" value="1"/>
</dbReference>
<feature type="compositionally biased region" description="Low complexity" evidence="4">
    <location>
        <begin position="496"/>
        <end position="508"/>
    </location>
</feature>
<feature type="compositionally biased region" description="Polar residues" evidence="4">
    <location>
        <begin position="519"/>
        <end position="528"/>
    </location>
</feature>
<sequence length="857" mass="93633">MSDINETVGEEAFKHAVDTCEILEEMACKFSPKKNGDDFVELDNSSSSNKLLESLNKLRKNKQFCDVILEVSSKVDFHEVHCHRAVVASVSPYLFEIFDHRLNNGTADRALTDQCKLPGEFDMEVFEALIEYAYTAKLELPRQKLRSAYLTAAKLKMAPVIQFCGSQLVASLTPENCLGIRAVLLQASASCLQLNQTALIGKLDSFIKHNINEVLKSAELSGLRHIQMELIQSTLAEVESTNERHLFKMLLDWLRVGCERDGSLDMDRLTEKVYMLYLNRDRTLHDCADIESGDARDSELVRDYKRLTKRLHQTLGGERTSQTQGEVPTGRATGAAPAPNQNGCQPNRSRGSMKMRNGQATTASNVPAKPKQFLYTRSDSSSSSDDEQCDSDFRIVATASTGLLSTMGLAIVQSQMVLLSVVRRLNNNHVNNTGTLTTSNGQMGISHSQSAGGSPTDEGSPAHAAKSPSSPSSPQSLNNGHTISGYNGATMNDLQSNNTTSSTAAGTANGYGGAPTTGQIPNSPQKPYQQLQQMSTLAAMTHQRCSMGVAELNGGLFVCGGYDRGECLRSVELLSLSDNRWTSLADMHVARARTNIASVDGLIYAVGGSDGSRDLASAEVFYPDRQRWESLAPLPVPRSHAACPSVPCGPAAALLEMQLGLYTVRVFNFFPLSSYRTEPVQPFGAIPASRAPFDPPTDPSVRCLERPNDRIYAMLRPYPEKFLALTAYDWRSSTRITNRGHALASDRNNRNATAIDGSTGEDDVPSYDGQGLLSQHRHGEQKQQTMKIFLRKKDGRNQIERLDDEVRSPDEQKRDEVVKFGCQGPAPAEAVGGDDLQSTSVTCNISSSRVLLKGAET</sequence>
<dbReference type="InterPro" id="IPR006652">
    <property type="entry name" value="Kelch_1"/>
</dbReference>
<evidence type="ECO:0000256" key="2">
    <source>
        <dbReference type="ARBA" id="ARBA00022737"/>
    </source>
</evidence>
<dbReference type="Pfam" id="PF00651">
    <property type="entry name" value="BTB"/>
    <property type="match status" value="1"/>
</dbReference>
<keyword evidence="7" id="KW-1185">Reference proteome</keyword>
<reference evidence="6 7" key="1">
    <citation type="journal article" date="2017" name="Gigascience">
        <title>Draft genome of the honey bee ectoparasitic mite, Tropilaelaps mercedesae, is shaped by the parasitic life history.</title>
        <authorList>
            <person name="Dong X."/>
            <person name="Armstrong S.D."/>
            <person name="Xia D."/>
            <person name="Makepeace B.L."/>
            <person name="Darby A.C."/>
            <person name="Kadowaki T."/>
        </authorList>
    </citation>
    <scope>NUCLEOTIDE SEQUENCE [LARGE SCALE GENOMIC DNA]</scope>
    <source>
        <strain evidence="6">Wuxi-XJTLU</strain>
    </source>
</reference>
<dbReference type="Proteomes" id="UP000192247">
    <property type="component" value="Unassembled WGS sequence"/>
</dbReference>
<keyword evidence="1" id="KW-0880">Kelch repeat</keyword>
<dbReference type="PROSITE" id="PS50097">
    <property type="entry name" value="BTB"/>
    <property type="match status" value="1"/>
</dbReference>
<feature type="domain" description="BTB" evidence="5">
    <location>
        <begin position="65"/>
        <end position="142"/>
    </location>
</feature>
<dbReference type="PANTHER" id="PTHR24412:SF396">
    <property type="entry name" value="INFLUENZA VIRUS NS1A-BINDING PROTEIN"/>
    <property type="match status" value="1"/>
</dbReference>
<comment type="caution">
    <text evidence="6">The sequence shown here is derived from an EMBL/GenBank/DDBJ whole genome shotgun (WGS) entry which is preliminary data.</text>
</comment>
<dbReference type="PANTHER" id="PTHR24412">
    <property type="entry name" value="KELCH PROTEIN"/>
    <property type="match status" value="1"/>
</dbReference>
<dbReference type="SMART" id="SM00612">
    <property type="entry name" value="Kelch"/>
    <property type="match status" value="2"/>
</dbReference>
<keyword evidence="2" id="KW-0677">Repeat</keyword>
<feature type="region of interest" description="Disordered" evidence="4">
    <location>
        <begin position="741"/>
        <end position="764"/>
    </location>
</feature>
<dbReference type="Gene3D" id="1.25.40.420">
    <property type="match status" value="1"/>
</dbReference>
<organism evidence="6 7">
    <name type="scientific">Tropilaelaps mercedesae</name>
    <dbReference type="NCBI Taxonomy" id="418985"/>
    <lineage>
        <taxon>Eukaryota</taxon>
        <taxon>Metazoa</taxon>
        <taxon>Ecdysozoa</taxon>
        <taxon>Arthropoda</taxon>
        <taxon>Chelicerata</taxon>
        <taxon>Arachnida</taxon>
        <taxon>Acari</taxon>
        <taxon>Parasitiformes</taxon>
        <taxon>Mesostigmata</taxon>
        <taxon>Gamasina</taxon>
        <taxon>Dermanyssoidea</taxon>
        <taxon>Laelapidae</taxon>
        <taxon>Tropilaelaps</taxon>
    </lineage>
</organism>
<accession>A0A1V9XCD5</accession>
<feature type="region of interest" description="Disordered" evidence="4">
    <location>
        <begin position="311"/>
        <end position="389"/>
    </location>
</feature>
<dbReference type="SMART" id="SM00225">
    <property type="entry name" value="BTB"/>
    <property type="match status" value="1"/>
</dbReference>
<evidence type="ECO:0000313" key="7">
    <source>
        <dbReference type="Proteomes" id="UP000192247"/>
    </source>
</evidence>
<protein>
    <submittedName>
        <fullName evidence="6">Influenza virus NS1A-binding proteinA-like</fullName>
    </submittedName>
</protein>
<dbReference type="GO" id="GO:0003779">
    <property type="term" value="F:actin binding"/>
    <property type="evidence" value="ECO:0007669"/>
    <property type="project" value="UniProtKB-KW"/>
</dbReference>
<dbReference type="Gene3D" id="2.120.10.80">
    <property type="entry name" value="Kelch-type beta propeller"/>
    <property type="match status" value="1"/>
</dbReference>
<evidence type="ECO:0000259" key="5">
    <source>
        <dbReference type="PROSITE" id="PS50097"/>
    </source>
</evidence>
<dbReference type="Pfam" id="PF01344">
    <property type="entry name" value="Kelch_1"/>
    <property type="match status" value="2"/>
</dbReference>
<feature type="compositionally biased region" description="Polar residues" evidence="4">
    <location>
        <begin position="477"/>
        <end position="495"/>
    </location>
</feature>
<feature type="compositionally biased region" description="Polar residues" evidence="4">
    <location>
        <begin position="439"/>
        <end position="453"/>
    </location>
</feature>